<evidence type="ECO:0000256" key="1">
    <source>
        <dbReference type="SAM" id="SignalP"/>
    </source>
</evidence>
<evidence type="ECO:0008006" key="4">
    <source>
        <dbReference type="Google" id="ProtNLM"/>
    </source>
</evidence>
<keyword evidence="1" id="KW-0732">Signal</keyword>
<feature type="chain" id="PRO_5040990779" description="Outer membrane protein transport protein (OMPP1/FadL/TodX)" evidence="1">
    <location>
        <begin position="22"/>
        <end position="511"/>
    </location>
</feature>
<protein>
    <recommendedName>
        <fullName evidence="4">Outer membrane protein transport protein (OMPP1/FadL/TodX)</fullName>
    </recommendedName>
</protein>
<accession>A0A9X2L168</accession>
<feature type="signal peptide" evidence="1">
    <location>
        <begin position="1"/>
        <end position="21"/>
    </location>
</feature>
<gene>
    <name evidence="2" type="ORF">NM125_02360</name>
</gene>
<name>A0A9X2L168_9BACT</name>
<keyword evidence="3" id="KW-1185">Reference proteome</keyword>
<dbReference type="RefSeq" id="WP_255132491.1">
    <property type="nucleotide sequence ID" value="NZ_JANDBC010000001.1"/>
</dbReference>
<comment type="caution">
    <text evidence="2">The sequence shown here is derived from an EMBL/GenBank/DDBJ whole genome shotgun (WGS) entry which is preliminary data.</text>
</comment>
<organism evidence="2 3">
    <name type="scientific">Gracilimonas sediminicola</name>
    <dbReference type="NCBI Taxonomy" id="2952158"/>
    <lineage>
        <taxon>Bacteria</taxon>
        <taxon>Pseudomonadati</taxon>
        <taxon>Balneolota</taxon>
        <taxon>Balneolia</taxon>
        <taxon>Balneolales</taxon>
        <taxon>Balneolaceae</taxon>
        <taxon>Gracilimonas</taxon>
    </lineage>
</organism>
<evidence type="ECO:0000313" key="3">
    <source>
        <dbReference type="Proteomes" id="UP001139125"/>
    </source>
</evidence>
<dbReference type="Gene3D" id="2.40.160.60">
    <property type="entry name" value="Outer membrane protein transport protein (OMPP1/FadL/TodX)"/>
    <property type="match status" value="1"/>
</dbReference>
<dbReference type="AlphaFoldDB" id="A0A9X2L168"/>
<dbReference type="SUPFAM" id="SSF56935">
    <property type="entry name" value="Porins"/>
    <property type="match status" value="1"/>
</dbReference>
<evidence type="ECO:0000313" key="2">
    <source>
        <dbReference type="EMBL" id="MCP9290421.1"/>
    </source>
</evidence>
<dbReference type="EMBL" id="JANDBC010000001">
    <property type="protein sequence ID" value="MCP9290421.1"/>
    <property type="molecule type" value="Genomic_DNA"/>
</dbReference>
<proteinExistence type="predicted"/>
<reference evidence="2" key="1">
    <citation type="submission" date="2022-06" db="EMBL/GenBank/DDBJ databases">
        <title>Gracilimonas sp. CAU 1638 isolated from sea sediment.</title>
        <authorList>
            <person name="Kim W."/>
        </authorList>
    </citation>
    <scope>NUCLEOTIDE SEQUENCE</scope>
    <source>
        <strain evidence="2">CAU 1638</strain>
    </source>
</reference>
<sequence length="511" mass="57248">MKRILFFLLVPSLFISSKLYAQDGNTQVSYSNLALQFSSWDFNGDAGTGLFPSVASPNGYGSFADNPASIAFIENGYVSFSLFNNRSDYENSYLGNTIKAEDQSTKLGNLGFVYKMPTEQGSFVLGGGYNQISNEREVYRVGGRNSESTITDVFREPSSDYYDIAFDTYAIDWGDVDSTYLESIFRIGFQEYPGITQDAEITHTTNIGEYSFFFGTEFQKNLFVGISAGLTAGNYTYSRDFLELDDRNDYNFNFIPSDVSDEGTDIHSILTHDEIDAEILGFSLRSGLIYKVNPKLNIGISYLLPSTLVVRESYYSSIRTELDDNSTPFEADFASGQDYEYRISRPGELKAGIALNNIGKFNFSVSGEMINYSNLELDLVSGNDLDFDQEVELRDEEESLESFMGSSYQRVINLKGGIGFDVNDDVTLKAGYGYLPGKSNIYEADRNIISGGFSARVAENIVLDVMGQYSFWSDRSTLYNYFDYSDNVPRSEVVDHEINTLKILAGIKFLF</sequence>
<dbReference type="Proteomes" id="UP001139125">
    <property type="component" value="Unassembled WGS sequence"/>
</dbReference>